<protein>
    <submittedName>
        <fullName evidence="1">Uncharacterized protein</fullName>
    </submittedName>
</protein>
<dbReference type="EMBL" id="CADCWJ010000488">
    <property type="protein sequence ID" value="CAA9568293.1"/>
    <property type="molecule type" value="Genomic_DNA"/>
</dbReference>
<name>A0A6J4V3Y0_9BACT</name>
<gene>
    <name evidence="1" type="ORF">AVDCRST_MAG87-2151</name>
</gene>
<sequence length="44" mass="4677">MLENVSFASISRRSLLPVHGSRVGPLVVFTAEGIAAERAKSHGE</sequence>
<dbReference type="AlphaFoldDB" id="A0A6J4V3Y0"/>
<accession>A0A6J4V3Y0</accession>
<proteinExistence type="predicted"/>
<reference evidence="1" key="1">
    <citation type="submission" date="2020-02" db="EMBL/GenBank/DDBJ databases">
        <authorList>
            <person name="Meier V. D."/>
        </authorList>
    </citation>
    <scope>NUCLEOTIDE SEQUENCE</scope>
    <source>
        <strain evidence="1">AVDCRST_MAG87</strain>
    </source>
</reference>
<evidence type="ECO:0000313" key="1">
    <source>
        <dbReference type="EMBL" id="CAA9568293.1"/>
    </source>
</evidence>
<organism evidence="1">
    <name type="scientific">uncultured Thermomicrobiales bacterium</name>
    <dbReference type="NCBI Taxonomy" id="1645740"/>
    <lineage>
        <taxon>Bacteria</taxon>
        <taxon>Pseudomonadati</taxon>
        <taxon>Thermomicrobiota</taxon>
        <taxon>Thermomicrobia</taxon>
        <taxon>Thermomicrobiales</taxon>
        <taxon>environmental samples</taxon>
    </lineage>
</organism>